<comment type="caution">
    <text evidence="1">The sequence shown here is derived from an EMBL/GenBank/DDBJ whole genome shotgun (WGS) entry which is preliminary data.</text>
</comment>
<sequence>MTGAATDVQRRLATVEQVMVGISTVLFRLAEYCSARDVDQSGLTVHIGYSCRDWTRHRSTWSCRP</sequence>
<name>A0A7W9NN15_9PSEU</name>
<keyword evidence="2" id="KW-1185">Reference proteome</keyword>
<evidence type="ECO:0000313" key="1">
    <source>
        <dbReference type="EMBL" id="MBB5898116.1"/>
    </source>
</evidence>
<dbReference type="RefSeq" id="WP_184870576.1">
    <property type="nucleotide sequence ID" value="NZ_BAAAWY010000056.1"/>
</dbReference>
<proteinExistence type="predicted"/>
<evidence type="ECO:0000313" key="2">
    <source>
        <dbReference type="Proteomes" id="UP000585638"/>
    </source>
</evidence>
<reference evidence="1 2" key="1">
    <citation type="submission" date="2020-08" db="EMBL/GenBank/DDBJ databases">
        <title>Sequencing the genomes of 1000 actinobacteria strains.</title>
        <authorList>
            <person name="Klenk H.-P."/>
        </authorList>
    </citation>
    <scope>NUCLEOTIDE SEQUENCE [LARGE SCALE GENOMIC DNA]</scope>
    <source>
        <strain evidence="1 2">DSM 43851</strain>
    </source>
</reference>
<accession>A0A7W9NN15</accession>
<dbReference type="Proteomes" id="UP000585638">
    <property type="component" value="Unassembled WGS sequence"/>
</dbReference>
<gene>
    <name evidence="1" type="ORF">BJ998_009375</name>
</gene>
<organism evidence="1 2">
    <name type="scientific">Kutzneria kofuensis</name>
    <dbReference type="NCBI Taxonomy" id="103725"/>
    <lineage>
        <taxon>Bacteria</taxon>
        <taxon>Bacillati</taxon>
        <taxon>Actinomycetota</taxon>
        <taxon>Actinomycetes</taxon>
        <taxon>Pseudonocardiales</taxon>
        <taxon>Pseudonocardiaceae</taxon>
        <taxon>Kutzneria</taxon>
    </lineage>
</organism>
<dbReference type="AlphaFoldDB" id="A0A7W9NN15"/>
<dbReference type="EMBL" id="JACHIR010000005">
    <property type="protein sequence ID" value="MBB5898116.1"/>
    <property type="molecule type" value="Genomic_DNA"/>
</dbReference>
<protein>
    <submittedName>
        <fullName evidence="1">Uncharacterized protein</fullName>
    </submittedName>
</protein>